<organism evidence="1 2">
    <name type="scientific">Cuscuta europaea</name>
    <name type="common">European dodder</name>
    <dbReference type="NCBI Taxonomy" id="41803"/>
    <lineage>
        <taxon>Eukaryota</taxon>
        <taxon>Viridiplantae</taxon>
        <taxon>Streptophyta</taxon>
        <taxon>Embryophyta</taxon>
        <taxon>Tracheophyta</taxon>
        <taxon>Spermatophyta</taxon>
        <taxon>Magnoliopsida</taxon>
        <taxon>eudicotyledons</taxon>
        <taxon>Gunneridae</taxon>
        <taxon>Pentapetalae</taxon>
        <taxon>asterids</taxon>
        <taxon>lamiids</taxon>
        <taxon>Solanales</taxon>
        <taxon>Convolvulaceae</taxon>
        <taxon>Cuscuteae</taxon>
        <taxon>Cuscuta</taxon>
        <taxon>Cuscuta subgen. Cuscuta</taxon>
    </lineage>
</organism>
<reference evidence="1" key="1">
    <citation type="submission" date="2022-07" db="EMBL/GenBank/DDBJ databases">
        <authorList>
            <person name="Macas J."/>
            <person name="Novak P."/>
            <person name="Neumann P."/>
        </authorList>
    </citation>
    <scope>NUCLEOTIDE SEQUENCE</scope>
</reference>
<evidence type="ECO:0000313" key="2">
    <source>
        <dbReference type="Proteomes" id="UP001152484"/>
    </source>
</evidence>
<name>A0A9P0ZRU9_CUSEU</name>
<gene>
    <name evidence="1" type="ORF">CEURO_LOCUS19706</name>
</gene>
<evidence type="ECO:0000313" key="1">
    <source>
        <dbReference type="EMBL" id="CAH9112707.1"/>
    </source>
</evidence>
<sequence>MGEIRFGFSCSPAGFVNRFPLLPDRRGDAGTRRGGGGKGGLCLRLWFCLPLRSVVTGKPGLAPEPGGGLRRGGGGVRTDGQMDTCTIVQPVTSLLNFAGLALGFMRRKGVRMVIGLIPRVLARF</sequence>
<keyword evidence="2" id="KW-1185">Reference proteome</keyword>
<comment type="caution">
    <text evidence="1">The sequence shown here is derived from an EMBL/GenBank/DDBJ whole genome shotgun (WGS) entry which is preliminary data.</text>
</comment>
<dbReference type="Proteomes" id="UP001152484">
    <property type="component" value="Unassembled WGS sequence"/>
</dbReference>
<dbReference type="EMBL" id="CAMAPE010000060">
    <property type="protein sequence ID" value="CAH9112707.1"/>
    <property type="molecule type" value="Genomic_DNA"/>
</dbReference>
<accession>A0A9P0ZRU9</accession>
<protein>
    <submittedName>
        <fullName evidence="1">Uncharacterized protein</fullName>
    </submittedName>
</protein>
<dbReference type="AlphaFoldDB" id="A0A9P0ZRU9"/>
<proteinExistence type="predicted"/>